<evidence type="ECO:0000313" key="6">
    <source>
        <dbReference type="EMBL" id="ANJ56189.1"/>
    </source>
</evidence>
<dbReference type="STRING" id="1853130.PMA3_13985"/>
<dbReference type="SUPFAM" id="SSF46785">
    <property type="entry name" value="Winged helix' DNA-binding domain"/>
    <property type="match status" value="1"/>
</dbReference>
<dbReference type="SUPFAM" id="SSF53850">
    <property type="entry name" value="Periplasmic binding protein-like II"/>
    <property type="match status" value="1"/>
</dbReference>
<evidence type="ECO:0000313" key="7">
    <source>
        <dbReference type="Proteomes" id="UP000078354"/>
    </source>
</evidence>
<name>A0A191YTU5_9PSED</name>
<dbReference type="PRINTS" id="PR00039">
    <property type="entry name" value="HTHLYSR"/>
</dbReference>
<evidence type="ECO:0000256" key="2">
    <source>
        <dbReference type="ARBA" id="ARBA00023015"/>
    </source>
</evidence>
<keyword evidence="7" id="KW-1185">Reference proteome</keyword>
<reference evidence="6 7" key="1">
    <citation type="journal article" date="2018" name="Syst. Appl. Microbiol.">
        <title>Pseudomonas silesiensis sp. nov. strain A3T isolated from a biological pesticide sewage treatment plant and analysis of the complete genome sequence.</title>
        <authorList>
            <person name="Kaminski M.A."/>
            <person name="Furmanczyk E.M."/>
            <person name="Sobczak A."/>
            <person name="Dziembowski A."/>
            <person name="Lipinski L."/>
        </authorList>
    </citation>
    <scope>NUCLEOTIDE SEQUENCE [LARGE SCALE GENOMIC DNA]</scope>
    <source>
        <strain evidence="6 7">A3</strain>
    </source>
</reference>
<evidence type="ECO:0000259" key="5">
    <source>
        <dbReference type="PROSITE" id="PS50931"/>
    </source>
</evidence>
<dbReference type="KEGG" id="psil:PMA3_13985"/>
<keyword evidence="4" id="KW-0804">Transcription</keyword>
<dbReference type="Proteomes" id="UP000078354">
    <property type="component" value="Chromosome"/>
</dbReference>
<dbReference type="AlphaFoldDB" id="A0A191YTU5"/>
<keyword evidence="2" id="KW-0805">Transcription regulation</keyword>
<dbReference type="PANTHER" id="PTHR30427:SF1">
    <property type="entry name" value="TRANSCRIPTIONAL ACTIVATOR PROTEIN LYSR"/>
    <property type="match status" value="1"/>
</dbReference>
<dbReference type="InterPro" id="IPR036390">
    <property type="entry name" value="WH_DNA-bd_sf"/>
</dbReference>
<feature type="domain" description="HTH lysR-type" evidence="5">
    <location>
        <begin position="1"/>
        <end position="58"/>
    </location>
</feature>
<keyword evidence="3" id="KW-0238">DNA-binding</keyword>
<evidence type="ECO:0000256" key="3">
    <source>
        <dbReference type="ARBA" id="ARBA00023125"/>
    </source>
</evidence>
<dbReference type="GO" id="GO:0010628">
    <property type="term" value="P:positive regulation of gene expression"/>
    <property type="evidence" value="ECO:0007669"/>
    <property type="project" value="TreeGrafter"/>
</dbReference>
<dbReference type="Gene3D" id="3.40.190.290">
    <property type="match status" value="1"/>
</dbReference>
<dbReference type="EMBL" id="CP014870">
    <property type="protein sequence ID" value="ANJ56189.1"/>
    <property type="molecule type" value="Genomic_DNA"/>
</dbReference>
<dbReference type="InterPro" id="IPR005119">
    <property type="entry name" value="LysR_subst-bd"/>
</dbReference>
<dbReference type="Pfam" id="PF03466">
    <property type="entry name" value="LysR_substrate"/>
    <property type="match status" value="1"/>
</dbReference>
<proteinExistence type="inferred from homology"/>
<dbReference type="Pfam" id="PF00126">
    <property type="entry name" value="HTH_1"/>
    <property type="match status" value="1"/>
</dbReference>
<comment type="similarity">
    <text evidence="1">Belongs to the LysR transcriptional regulatory family.</text>
</comment>
<dbReference type="OrthoDB" id="8849678at2"/>
<evidence type="ECO:0000256" key="1">
    <source>
        <dbReference type="ARBA" id="ARBA00009437"/>
    </source>
</evidence>
<dbReference type="GO" id="GO:0003700">
    <property type="term" value="F:DNA-binding transcription factor activity"/>
    <property type="evidence" value="ECO:0007669"/>
    <property type="project" value="InterPro"/>
</dbReference>
<dbReference type="Gene3D" id="1.10.10.10">
    <property type="entry name" value="Winged helix-like DNA-binding domain superfamily/Winged helix DNA-binding domain"/>
    <property type="match status" value="1"/>
</dbReference>
<dbReference type="RefSeq" id="WP_064677705.1">
    <property type="nucleotide sequence ID" value="NZ_CP014870.1"/>
</dbReference>
<sequence>MRIRQLECFRTLMIHGTMTRAAELLSISQPAISSTIANLEHETGLKLFVRKGGRLQPTPEARLFFVEAERALEAVEKTNRIAKEIRTGKRGHLAIAAYASISINLLPRLMAEFAKERPGLELKIITRNSQSVRELMTTQQFDLAIAELPLDYPTSNMQVMSYECQCMVPIGHPLAAREVITPADLDGVPFVSLFKGDPIYQQLALAFSAYGSAWNVVAETEFFSTACELVRSGMGVGIVDPVVSRPFTRELVLRPFSPAIHYQIALLLPTQEEPSQLAREFAQYLKQHL</sequence>
<accession>A0A191YTU5</accession>
<dbReference type="PROSITE" id="PS50931">
    <property type="entry name" value="HTH_LYSR"/>
    <property type="match status" value="1"/>
</dbReference>
<gene>
    <name evidence="6" type="ORF">PMA3_13985</name>
</gene>
<organism evidence="6 7">
    <name type="scientific">Pseudomonas silesiensis</name>
    <dbReference type="NCBI Taxonomy" id="1853130"/>
    <lineage>
        <taxon>Bacteria</taxon>
        <taxon>Pseudomonadati</taxon>
        <taxon>Pseudomonadota</taxon>
        <taxon>Gammaproteobacteria</taxon>
        <taxon>Pseudomonadales</taxon>
        <taxon>Pseudomonadaceae</taxon>
        <taxon>Pseudomonas</taxon>
    </lineage>
</organism>
<dbReference type="GO" id="GO:0043565">
    <property type="term" value="F:sequence-specific DNA binding"/>
    <property type="evidence" value="ECO:0007669"/>
    <property type="project" value="TreeGrafter"/>
</dbReference>
<dbReference type="InterPro" id="IPR000847">
    <property type="entry name" value="LysR_HTH_N"/>
</dbReference>
<dbReference type="PANTHER" id="PTHR30427">
    <property type="entry name" value="TRANSCRIPTIONAL ACTIVATOR PROTEIN LYSR"/>
    <property type="match status" value="1"/>
</dbReference>
<protein>
    <submittedName>
        <fullName evidence="6">LysR family transcriptional regulator</fullName>
    </submittedName>
</protein>
<dbReference type="InterPro" id="IPR036388">
    <property type="entry name" value="WH-like_DNA-bd_sf"/>
</dbReference>
<evidence type="ECO:0000256" key="4">
    <source>
        <dbReference type="ARBA" id="ARBA00023163"/>
    </source>
</evidence>